<evidence type="ECO:0000259" key="1">
    <source>
        <dbReference type="PROSITE" id="PS51781"/>
    </source>
</evidence>
<gene>
    <name evidence="2" type="ORF">FHY64_15265</name>
</gene>
<evidence type="ECO:0000313" key="2">
    <source>
        <dbReference type="EMBL" id="TNY31375.1"/>
    </source>
</evidence>
<accession>A0A5C5G9F8</accession>
<proteinExistence type="predicted"/>
<dbReference type="AlphaFoldDB" id="A0A5C5G9F8"/>
<dbReference type="OrthoDB" id="7433551at2"/>
<dbReference type="SMART" id="SM00287">
    <property type="entry name" value="SH3b"/>
    <property type="match status" value="1"/>
</dbReference>
<dbReference type="InterPro" id="IPR003646">
    <property type="entry name" value="SH3-like_bac-type"/>
</dbReference>
<keyword evidence="3" id="KW-1185">Reference proteome</keyword>
<dbReference type="PROSITE" id="PS51781">
    <property type="entry name" value="SH3B"/>
    <property type="match status" value="1"/>
</dbReference>
<dbReference type="EMBL" id="VFFF01000002">
    <property type="protein sequence ID" value="TNY31375.1"/>
    <property type="molecule type" value="Genomic_DNA"/>
</dbReference>
<dbReference type="Proteomes" id="UP000314011">
    <property type="component" value="Unassembled WGS sequence"/>
</dbReference>
<protein>
    <recommendedName>
        <fullName evidence="1">SH3b domain-containing protein</fullName>
    </recommendedName>
</protein>
<dbReference type="RefSeq" id="WP_140196287.1">
    <property type="nucleotide sequence ID" value="NZ_CP065915.1"/>
</dbReference>
<dbReference type="Pfam" id="PF08239">
    <property type="entry name" value="SH3_3"/>
    <property type="match status" value="1"/>
</dbReference>
<name>A0A5C5G9F8_9RHOB</name>
<organism evidence="2 3">
    <name type="scientific">Pelagovum pacificum</name>
    <dbReference type="NCBI Taxonomy" id="2588711"/>
    <lineage>
        <taxon>Bacteria</taxon>
        <taxon>Pseudomonadati</taxon>
        <taxon>Pseudomonadota</taxon>
        <taxon>Alphaproteobacteria</taxon>
        <taxon>Rhodobacterales</taxon>
        <taxon>Paracoccaceae</taxon>
        <taxon>Pelagovum</taxon>
    </lineage>
</organism>
<comment type="caution">
    <text evidence="2">The sequence shown here is derived from an EMBL/GenBank/DDBJ whole genome shotgun (WGS) entry which is preliminary data.</text>
</comment>
<sequence>MKRFILLTFGFLAWGYWEMSGGSDFVPETRMAATLSTSTPTAASSDEDIPEFVTRARVSPVDDISGPSTADAGDDVVLASAPADAGVETMAEDDGPKWVSAADAIEDAIVLANSATEAPPRVEEAEMRTVSVAGSRVNMRMGPGTDYSVVTTLNQGTEAEVIESRNGWARLQVLDSGQTGWMAERLLDGI</sequence>
<reference evidence="2 3" key="1">
    <citation type="submission" date="2019-06" db="EMBL/GenBank/DDBJ databases">
        <title>Genome of new Rhodobacteraceae sp. SM1903.</title>
        <authorList>
            <person name="Ren X."/>
        </authorList>
    </citation>
    <scope>NUCLEOTIDE SEQUENCE [LARGE SCALE GENOMIC DNA]</scope>
    <source>
        <strain evidence="2 3">SM1903</strain>
    </source>
</reference>
<feature type="domain" description="SH3b" evidence="1">
    <location>
        <begin position="125"/>
        <end position="190"/>
    </location>
</feature>
<evidence type="ECO:0000313" key="3">
    <source>
        <dbReference type="Proteomes" id="UP000314011"/>
    </source>
</evidence>
<dbReference type="Gene3D" id="2.30.30.40">
    <property type="entry name" value="SH3 Domains"/>
    <property type="match status" value="1"/>
</dbReference>